<sequence>MKKIGRRYKSQFEESKTKLDESEKQLKETKASVDKLEKQVASQKAAPPQPDPATVAKVGELEQKVQGLTEVIRVVHV</sequence>
<organism evidence="2">
    <name type="scientific">marine sediment metagenome</name>
    <dbReference type="NCBI Taxonomy" id="412755"/>
    <lineage>
        <taxon>unclassified sequences</taxon>
        <taxon>metagenomes</taxon>
        <taxon>ecological metagenomes</taxon>
    </lineage>
</organism>
<evidence type="ECO:0000256" key="1">
    <source>
        <dbReference type="SAM" id="MobiDB-lite"/>
    </source>
</evidence>
<reference evidence="2" key="1">
    <citation type="journal article" date="2014" name="Front. Microbiol.">
        <title>High frequency of phylogenetically diverse reductive dehalogenase-homologous genes in deep subseafloor sedimentary metagenomes.</title>
        <authorList>
            <person name="Kawai M."/>
            <person name="Futagami T."/>
            <person name="Toyoda A."/>
            <person name="Takaki Y."/>
            <person name="Nishi S."/>
            <person name="Hori S."/>
            <person name="Arai W."/>
            <person name="Tsubouchi T."/>
            <person name="Morono Y."/>
            <person name="Uchiyama I."/>
            <person name="Ito T."/>
            <person name="Fujiyama A."/>
            <person name="Inagaki F."/>
            <person name="Takami H."/>
        </authorList>
    </citation>
    <scope>NUCLEOTIDE SEQUENCE</scope>
    <source>
        <strain evidence="2">Expedition CK06-06</strain>
    </source>
</reference>
<proteinExistence type="predicted"/>
<name>X1EED7_9ZZZZ</name>
<feature type="region of interest" description="Disordered" evidence="1">
    <location>
        <begin position="1"/>
        <end position="53"/>
    </location>
</feature>
<gene>
    <name evidence="2" type="ORF">S01H4_59242</name>
</gene>
<comment type="caution">
    <text evidence="2">The sequence shown here is derived from an EMBL/GenBank/DDBJ whole genome shotgun (WGS) entry which is preliminary data.</text>
</comment>
<feature type="compositionally biased region" description="Basic and acidic residues" evidence="1">
    <location>
        <begin position="10"/>
        <end position="38"/>
    </location>
</feature>
<accession>X1EED7</accession>
<evidence type="ECO:0000313" key="2">
    <source>
        <dbReference type="EMBL" id="GAH07038.1"/>
    </source>
</evidence>
<dbReference type="AlphaFoldDB" id="X1EED7"/>
<protein>
    <submittedName>
        <fullName evidence="2">Uncharacterized protein</fullName>
    </submittedName>
</protein>
<dbReference type="EMBL" id="BART01034712">
    <property type="protein sequence ID" value="GAH07038.1"/>
    <property type="molecule type" value="Genomic_DNA"/>
</dbReference>